<name>A0ABQ6MDK0_9STRA</name>
<accession>A0ABQ6MDK0</accession>
<proteinExistence type="predicted"/>
<gene>
    <name evidence="2" type="ORF">TeGR_g1646</name>
</gene>
<dbReference type="EMBL" id="BRYB01000164">
    <property type="protein sequence ID" value="GMI24339.1"/>
    <property type="molecule type" value="Genomic_DNA"/>
</dbReference>
<evidence type="ECO:0000313" key="2">
    <source>
        <dbReference type="EMBL" id="GMI24339.1"/>
    </source>
</evidence>
<dbReference type="Proteomes" id="UP001165060">
    <property type="component" value="Unassembled WGS sequence"/>
</dbReference>
<feature type="compositionally biased region" description="Low complexity" evidence="1">
    <location>
        <begin position="1"/>
        <end position="18"/>
    </location>
</feature>
<evidence type="ECO:0000313" key="3">
    <source>
        <dbReference type="Proteomes" id="UP001165060"/>
    </source>
</evidence>
<sequence>MSSFSASAPQPPSTSMQPHCTLRHHSSPLAALLPLPSSFPVPHPAPPLPSSHPFLLSACSSQLLLSDLQTRRVLSRLPLPAAPLGLSLTAAPSPRILLHLRGGAVSLHSDVASLFDDAAPPSFVYDPGSLTFCAAKPHPSDPHLLLSPAADPDSFCVLDARRAEPLSLLRCPGDLPPGPEKRGMVTALAFLAEHHLLAGHESSHVDLFDTRDLSKPLSSALPLPPIQGEAFPPCLCLAAAGPGRAAAGFAAPTERGPGARTLAFLSVAGGALAVAGLAGSGRGTSCVDFEEGGALLAGGWDGRAQVSCSPSESEISSSLPILFR</sequence>
<dbReference type="InterPro" id="IPR036322">
    <property type="entry name" value="WD40_repeat_dom_sf"/>
</dbReference>
<comment type="caution">
    <text evidence="2">The sequence shown here is derived from an EMBL/GenBank/DDBJ whole genome shotgun (WGS) entry which is preliminary data.</text>
</comment>
<keyword evidence="3" id="KW-1185">Reference proteome</keyword>
<feature type="region of interest" description="Disordered" evidence="1">
    <location>
        <begin position="1"/>
        <end position="21"/>
    </location>
</feature>
<dbReference type="Gene3D" id="2.130.10.10">
    <property type="entry name" value="YVTN repeat-like/Quinoprotein amine dehydrogenase"/>
    <property type="match status" value="1"/>
</dbReference>
<organism evidence="2 3">
    <name type="scientific">Tetraparma gracilis</name>
    <dbReference type="NCBI Taxonomy" id="2962635"/>
    <lineage>
        <taxon>Eukaryota</taxon>
        <taxon>Sar</taxon>
        <taxon>Stramenopiles</taxon>
        <taxon>Ochrophyta</taxon>
        <taxon>Bolidophyceae</taxon>
        <taxon>Parmales</taxon>
        <taxon>Triparmaceae</taxon>
        <taxon>Tetraparma</taxon>
    </lineage>
</organism>
<dbReference type="SUPFAM" id="SSF50978">
    <property type="entry name" value="WD40 repeat-like"/>
    <property type="match status" value="1"/>
</dbReference>
<protein>
    <submittedName>
        <fullName evidence="2">Uncharacterized protein</fullName>
    </submittedName>
</protein>
<reference evidence="2 3" key="1">
    <citation type="journal article" date="2023" name="Commun. Biol.">
        <title>Genome analysis of Parmales, the sister group of diatoms, reveals the evolutionary specialization of diatoms from phago-mixotrophs to photoautotrophs.</title>
        <authorList>
            <person name="Ban H."/>
            <person name="Sato S."/>
            <person name="Yoshikawa S."/>
            <person name="Yamada K."/>
            <person name="Nakamura Y."/>
            <person name="Ichinomiya M."/>
            <person name="Sato N."/>
            <person name="Blanc-Mathieu R."/>
            <person name="Endo H."/>
            <person name="Kuwata A."/>
            <person name="Ogata H."/>
        </authorList>
    </citation>
    <scope>NUCLEOTIDE SEQUENCE [LARGE SCALE GENOMIC DNA]</scope>
</reference>
<dbReference type="InterPro" id="IPR015943">
    <property type="entry name" value="WD40/YVTN_repeat-like_dom_sf"/>
</dbReference>
<evidence type="ECO:0000256" key="1">
    <source>
        <dbReference type="SAM" id="MobiDB-lite"/>
    </source>
</evidence>